<keyword evidence="4 6" id="KW-1133">Transmembrane helix</keyword>
<evidence type="ECO:0000256" key="4">
    <source>
        <dbReference type="ARBA" id="ARBA00022989"/>
    </source>
</evidence>
<dbReference type="EMBL" id="JAEANY010000002">
    <property type="protein sequence ID" value="MBH5322709.1"/>
    <property type="molecule type" value="Genomic_DNA"/>
</dbReference>
<feature type="domain" description="DUF4131" evidence="8">
    <location>
        <begin position="70"/>
        <end position="229"/>
    </location>
</feature>
<protein>
    <submittedName>
        <fullName evidence="9">ComEC family competence protein</fullName>
    </submittedName>
</protein>
<dbReference type="RefSeq" id="WP_197921390.1">
    <property type="nucleotide sequence ID" value="NZ_CAWPTA010000007.1"/>
</dbReference>
<feature type="transmembrane region" description="Helical" evidence="6">
    <location>
        <begin position="464"/>
        <end position="490"/>
    </location>
</feature>
<proteinExistence type="predicted"/>
<organism evidence="9 10">
    <name type="scientific">Aurantiacibacter sediminis</name>
    <dbReference type="NCBI Taxonomy" id="2793064"/>
    <lineage>
        <taxon>Bacteria</taxon>
        <taxon>Pseudomonadati</taxon>
        <taxon>Pseudomonadota</taxon>
        <taxon>Alphaproteobacteria</taxon>
        <taxon>Sphingomonadales</taxon>
        <taxon>Erythrobacteraceae</taxon>
        <taxon>Aurantiacibacter</taxon>
    </lineage>
</organism>
<evidence type="ECO:0000256" key="6">
    <source>
        <dbReference type="SAM" id="Phobius"/>
    </source>
</evidence>
<dbReference type="InterPro" id="IPR004477">
    <property type="entry name" value="ComEC_N"/>
</dbReference>
<dbReference type="InterPro" id="IPR052159">
    <property type="entry name" value="Competence_DNA_uptake"/>
</dbReference>
<feature type="transmembrane region" description="Helical" evidence="6">
    <location>
        <begin position="351"/>
        <end position="368"/>
    </location>
</feature>
<comment type="subcellular location">
    <subcellularLocation>
        <location evidence="1">Cell membrane</location>
        <topology evidence="1">Multi-pass membrane protein</topology>
    </subcellularLocation>
</comment>
<feature type="transmembrane region" description="Helical" evidence="6">
    <location>
        <begin position="292"/>
        <end position="311"/>
    </location>
</feature>
<dbReference type="Pfam" id="PF13567">
    <property type="entry name" value="DUF4131"/>
    <property type="match status" value="1"/>
</dbReference>
<evidence type="ECO:0000259" key="8">
    <source>
        <dbReference type="Pfam" id="PF13567"/>
    </source>
</evidence>
<feature type="transmembrane region" description="Helical" evidence="6">
    <location>
        <begin position="98"/>
        <end position="119"/>
    </location>
</feature>
<feature type="transmembrane region" description="Helical" evidence="6">
    <location>
        <begin position="436"/>
        <end position="458"/>
    </location>
</feature>
<evidence type="ECO:0000256" key="5">
    <source>
        <dbReference type="ARBA" id="ARBA00023136"/>
    </source>
</evidence>
<feature type="transmembrane region" description="Helical" evidence="6">
    <location>
        <begin position="530"/>
        <end position="547"/>
    </location>
</feature>
<reference evidence="9 10" key="1">
    <citation type="submission" date="2020-11" db="EMBL/GenBank/DDBJ databases">
        <title>Erythrobacter sediminis sp. nov., a marine bacterium from a tidal flat of Garorim Bay.</title>
        <authorList>
            <person name="Kim D."/>
            <person name="Yoo Y."/>
            <person name="Kim J.-J."/>
        </authorList>
    </citation>
    <scope>NUCLEOTIDE SEQUENCE [LARGE SCALE GENOMIC DNA]</scope>
    <source>
        <strain evidence="9 10">JGD-13</strain>
    </source>
</reference>
<dbReference type="PANTHER" id="PTHR30619:SF1">
    <property type="entry name" value="RECOMBINATION PROTEIN 2"/>
    <property type="match status" value="1"/>
</dbReference>
<keyword evidence="5 6" id="KW-0472">Membrane</keyword>
<feature type="transmembrane region" description="Helical" evidence="6">
    <location>
        <begin position="554"/>
        <end position="572"/>
    </location>
</feature>
<evidence type="ECO:0000256" key="2">
    <source>
        <dbReference type="ARBA" id="ARBA00022475"/>
    </source>
</evidence>
<dbReference type="Proteomes" id="UP000602442">
    <property type="component" value="Unassembled WGS sequence"/>
</dbReference>
<feature type="transmembrane region" description="Helical" evidence="6">
    <location>
        <begin position="323"/>
        <end position="345"/>
    </location>
</feature>
<evidence type="ECO:0000259" key="7">
    <source>
        <dbReference type="Pfam" id="PF03772"/>
    </source>
</evidence>
<feature type="transmembrane region" description="Helical" evidence="6">
    <location>
        <begin position="499"/>
        <end position="518"/>
    </location>
</feature>
<evidence type="ECO:0000256" key="1">
    <source>
        <dbReference type="ARBA" id="ARBA00004651"/>
    </source>
</evidence>
<name>A0ABS0N4W1_9SPHN</name>
<evidence type="ECO:0000313" key="10">
    <source>
        <dbReference type="Proteomes" id="UP000602442"/>
    </source>
</evidence>
<dbReference type="PANTHER" id="PTHR30619">
    <property type="entry name" value="DNA INTERNALIZATION/COMPETENCE PROTEIN COMEC/REC2"/>
    <property type="match status" value="1"/>
</dbReference>
<dbReference type="InterPro" id="IPR025405">
    <property type="entry name" value="DUF4131"/>
</dbReference>
<accession>A0ABS0N4W1</accession>
<feature type="transmembrane region" description="Helical" evidence="6">
    <location>
        <begin position="396"/>
        <end position="415"/>
    </location>
</feature>
<keyword evidence="10" id="KW-1185">Reference proteome</keyword>
<sequence>MATRQPPLVPLGDDESDVALQQTPWRKRASLSSLADGAEAFLARAGFDRGPWMAVAMAAGIGAWFALSTSAWWIGAIAAGLMVPLAGLAKWRGRDDRVHMTGGLLAIGLLFAFGIALIWTRSEMVGAQTFERPMFEEVEGRILERIEQPAQDRVRLVLAIRSPDDGDPVKIRVNVPLKDADALMAEGALIRAQVRLMPPTAPMLPGSYNFARAAWFQGLAATGSVQGDITVIEPAKGEEAPIARLQRVLSSHVRGELGGSAGSIAAAFASGDRGGISEADEDAMRDAGLTHLLSISGLHVSAVIAAGYLISTKLLALWPWLTLRVRLPVVAAGIAALAGVGYTLLTGAEVPTVRSCIAALLVLIALALGREPLSLRMVAVAAMAVMLVWPESLVGPSFQMSFSAVIAIIALHNAEPVKRFLAPREEGRLAWLSRRTIMLLITGFVIEIALMPVVLFHFHRAGVYGALANVIAIPLVTFISMPLIAIALIFDIIGAGAPFWWLVGQSLDLLIGIAHFTADQPGAVKLIPQMTLGTVLLFVAGGLWLALWRGRARLFGFVPAAIGCLILAITPIPDLLISGDGRHVGVTGEDNRLLVLRDTRSSFTRDNLLELAGVEGEPLPLPDWPGADCSRDFCVITLNRGGRDWHILMSRSRDIVAERSLAAACERSDIVIADRWLPRSCKPRWLKADGRMLSATGGLAINLADESYRSVANSEGDHGWWRGRREDN</sequence>
<keyword evidence="3 6" id="KW-0812">Transmembrane</keyword>
<keyword evidence="2" id="KW-1003">Cell membrane</keyword>
<feature type="domain" description="ComEC/Rec2-related protein" evidence="7">
    <location>
        <begin position="270"/>
        <end position="551"/>
    </location>
</feature>
<evidence type="ECO:0000313" key="9">
    <source>
        <dbReference type="EMBL" id="MBH5322709.1"/>
    </source>
</evidence>
<dbReference type="NCBIfam" id="TIGR00360">
    <property type="entry name" value="ComEC_N-term"/>
    <property type="match status" value="1"/>
</dbReference>
<evidence type="ECO:0000256" key="3">
    <source>
        <dbReference type="ARBA" id="ARBA00022692"/>
    </source>
</evidence>
<comment type="caution">
    <text evidence="9">The sequence shown here is derived from an EMBL/GenBank/DDBJ whole genome shotgun (WGS) entry which is preliminary data.</text>
</comment>
<gene>
    <name evidence="9" type="ORF">I5L03_08935</name>
</gene>
<dbReference type="Pfam" id="PF03772">
    <property type="entry name" value="Competence"/>
    <property type="match status" value="1"/>
</dbReference>